<evidence type="ECO:0000256" key="8">
    <source>
        <dbReference type="RuleBase" id="RU003953"/>
    </source>
</evidence>
<dbReference type="Proteomes" id="UP000733611">
    <property type="component" value="Unassembled WGS sequence"/>
</dbReference>
<evidence type="ECO:0000259" key="12">
    <source>
        <dbReference type="Pfam" id="PF12627"/>
    </source>
</evidence>
<dbReference type="GO" id="GO:1990817">
    <property type="term" value="F:poly(A) RNA polymerase activity"/>
    <property type="evidence" value="ECO:0007669"/>
    <property type="project" value="UniProtKB-UniRule"/>
</dbReference>
<feature type="compositionally biased region" description="Basic and acidic residues" evidence="9">
    <location>
        <begin position="419"/>
        <end position="474"/>
    </location>
</feature>
<protein>
    <recommendedName>
        <fullName evidence="7">Poly(A) polymerase I</fullName>
        <shortName evidence="7">PAP I</shortName>
        <ecNumber evidence="7">2.7.7.19</ecNumber>
    </recommendedName>
</protein>
<dbReference type="EMBL" id="JAHLFE010000222">
    <property type="protein sequence ID" value="MBU3845327.1"/>
    <property type="molecule type" value="Genomic_DNA"/>
</dbReference>
<gene>
    <name evidence="7 13" type="primary">pcnB</name>
    <name evidence="13" type="ORF">H9847_10785</name>
</gene>
<dbReference type="GO" id="GO:0006397">
    <property type="term" value="P:mRNA processing"/>
    <property type="evidence" value="ECO:0007669"/>
    <property type="project" value="UniProtKB-KW"/>
</dbReference>
<name>A0A948TIB3_9GAMM</name>
<evidence type="ECO:0000313" key="13">
    <source>
        <dbReference type="EMBL" id="MBU3845327.1"/>
    </source>
</evidence>
<evidence type="ECO:0000259" key="11">
    <source>
        <dbReference type="Pfam" id="PF12626"/>
    </source>
</evidence>
<dbReference type="GO" id="GO:0003723">
    <property type="term" value="F:RNA binding"/>
    <property type="evidence" value="ECO:0007669"/>
    <property type="project" value="UniProtKB-UniRule"/>
</dbReference>
<dbReference type="SUPFAM" id="SSF81301">
    <property type="entry name" value="Nucleotidyltransferase"/>
    <property type="match status" value="1"/>
</dbReference>
<dbReference type="PANTHER" id="PTHR43051">
    <property type="entry name" value="POLYNUCLEOTIDE ADENYLYLTRANSFERASE FAMILY PROTEIN"/>
    <property type="match status" value="1"/>
</dbReference>
<comment type="caution">
    <text evidence="13">The sequence shown here is derived from an EMBL/GenBank/DDBJ whole genome shotgun (WGS) entry which is preliminary data.</text>
</comment>
<dbReference type="GO" id="GO:0005524">
    <property type="term" value="F:ATP binding"/>
    <property type="evidence" value="ECO:0007669"/>
    <property type="project" value="UniProtKB-UniRule"/>
</dbReference>
<evidence type="ECO:0000256" key="7">
    <source>
        <dbReference type="HAMAP-Rule" id="MF_00957"/>
    </source>
</evidence>
<dbReference type="InterPro" id="IPR052191">
    <property type="entry name" value="tRNA_ntf/polyA_polymerase_I"/>
</dbReference>
<feature type="active site" evidence="7">
    <location>
        <position position="50"/>
    </location>
</feature>
<evidence type="ECO:0000256" key="1">
    <source>
        <dbReference type="ARBA" id="ARBA00022664"/>
    </source>
</evidence>
<evidence type="ECO:0000256" key="3">
    <source>
        <dbReference type="ARBA" id="ARBA00022741"/>
    </source>
</evidence>
<keyword evidence="1 7" id="KW-0507">mRNA processing</keyword>
<sequence>MLHADQHQLPTEKISKNAIKVIKRLKQAGFEAYLVGGGVRDLLLGKSPKDFDVSTNATPEQVRRLFNNARIIGRRFRIVHIIYANDIIEVTTFRGGNSNQLKVATPIQRDGKRYEVQVNQEGMLVRDNSYGTSIEEDAQRRDFTINAIYLDIQSGDLIDFHGGLYDLTQGVIDIIGDPETRYREDPVRILRAARFSAKLGFKISKRTVQMIGPCAKLLHSVSPARMYDEVNKLFLTGHAESTFKVLTALGLFTELFNISPMLLNSSICRSFLSHAFASTDQRFAENKCNKPHFLYAIILWNEFIWNFYMMRDDLMLSANNIDYKDLISYLASKVVIKQYQITAMPEQIISSIALLWRLQFLLESKNPEKYVKETTGYHAFRAAFDLFKLRAEFDPNLRSRVEFWQPYYDQCKADAERRRLSDNNRRNGERRERERGGRRRGGEQRSERRNSNGGNRRDNGNAPRFEENASDRQNRISKARNWRKSMNLEP</sequence>
<dbReference type="SUPFAM" id="SSF81891">
    <property type="entry name" value="Poly A polymerase C-terminal region-like"/>
    <property type="match status" value="1"/>
</dbReference>
<evidence type="ECO:0000259" key="10">
    <source>
        <dbReference type="Pfam" id="PF01743"/>
    </source>
</evidence>
<dbReference type="AlphaFoldDB" id="A0A948TIB3"/>
<keyword evidence="2 7" id="KW-0808">Transferase</keyword>
<evidence type="ECO:0000256" key="9">
    <source>
        <dbReference type="SAM" id="MobiDB-lite"/>
    </source>
</evidence>
<evidence type="ECO:0000256" key="6">
    <source>
        <dbReference type="ARBA" id="ARBA00023163"/>
    </source>
</evidence>
<dbReference type="GO" id="GO:0043633">
    <property type="term" value="P:polyadenylation-dependent RNA catabolic process"/>
    <property type="evidence" value="ECO:0007669"/>
    <property type="project" value="InterPro"/>
</dbReference>
<evidence type="ECO:0000313" key="14">
    <source>
        <dbReference type="Proteomes" id="UP000733611"/>
    </source>
</evidence>
<accession>A0A948TIB3</accession>
<organism evidence="13 14">
    <name type="scientific">Candidatus Anaerobiospirillum pullicola</name>
    <dbReference type="NCBI Taxonomy" id="2838451"/>
    <lineage>
        <taxon>Bacteria</taxon>
        <taxon>Pseudomonadati</taxon>
        <taxon>Pseudomonadota</taxon>
        <taxon>Gammaproteobacteria</taxon>
        <taxon>Aeromonadales</taxon>
        <taxon>Succinivibrionaceae</taxon>
        <taxon>Anaerobiospirillum</taxon>
    </lineage>
</organism>
<dbReference type="Pfam" id="PF01743">
    <property type="entry name" value="PolyA_pol"/>
    <property type="match status" value="1"/>
</dbReference>
<comment type="catalytic activity">
    <reaction evidence="7">
        <text>RNA(n) + ATP = RNA(n)-3'-adenine ribonucleotide + diphosphate</text>
        <dbReference type="Rhea" id="RHEA:11332"/>
        <dbReference type="Rhea" id="RHEA-COMP:14527"/>
        <dbReference type="Rhea" id="RHEA-COMP:17347"/>
        <dbReference type="ChEBI" id="CHEBI:30616"/>
        <dbReference type="ChEBI" id="CHEBI:33019"/>
        <dbReference type="ChEBI" id="CHEBI:140395"/>
        <dbReference type="ChEBI" id="CHEBI:173115"/>
        <dbReference type="EC" id="2.7.7.19"/>
    </reaction>
</comment>
<dbReference type="PANTHER" id="PTHR43051:SF1">
    <property type="entry name" value="POLYNUCLEOTIDE ADENYLYLTRANSFERASE FAMILY PROTEIN"/>
    <property type="match status" value="1"/>
</dbReference>
<dbReference type="Pfam" id="PF12627">
    <property type="entry name" value="PolyA_pol_RNAbd"/>
    <property type="match status" value="1"/>
</dbReference>
<feature type="active site" evidence="7">
    <location>
        <position position="142"/>
    </location>
</feature>
<keyword evidence="3 7" id="KW-0547">Nucleotide-binding</keyword>
<dbReference type="InterPro" id="IPR010206">
    <property type="entry name" value="PolA_pol_I"/>
</dbReference>
<feature type="domain" description="Polymerase A arginine-rich C-terminal" evidence="11">
    <location>
        <begin position="331"/>
        <end position="440"/>
    </location>
</feature>
<dbReference type="InterPro" id="IPR043519">
    <property type="entry name" value="NT_sf"/>
</dbReference>
<evidence type="ECO:0000256" key="5">
    <source>
        <dbReference type="ARBA" id="ARBA00022884"/>
    </source>
</evidence>
<reference evidence="13" key="1">
    <citation type="journal article" date="2021" name="PeerJ">
        <title>Extensive microbial diversity within the chicken gut microbiome revealed by metagenomics and culture.</title>
        <authorList>
            <person name="Gilroy R."/>
            <person name="Ravi A."/>
            <person name="Getino M."/>
            <person name="Pursley I."/>
            <person name="Horton D.L."/>
            <person name="Alikhan N.F."/>
            <person name="Baker D."/>
            <person name="Gharbi K."/>
            <person name="Hall N."/>
            <person name="Watson M."/>
            <person name="Adriaenssens E.M."/>
            <person name="Foster-Nyarko E."/>
            <person name="Jarju S."/>
            <person name="Secka A."/>
            <person name="Antonio M."/>
            <person name="Oren A."/>
            <person name="Chaudhuri R.R."/>
            <person name="La Ragione R."/>
            <person name="Hildebrand F."/>
            <person name="Pallen M.J."/>
        </authorList>
    </citation>
    <scope>NUCLEOTIDE SEQUENCE</scope>
    <source>
        <strain evidence="13">378</strain>
    </source>
</reference>
<reference evidence="13" key="2">
    <citation type="submission" date="2021-04" db="EMBL/GenBank/DDBJ databases">
        <authorList>
            <person name="Gilroy R."/>
        </authorList>
    </citation>
    <scope>NUCLEOTIDE SEQUENCE</scope>
    <source>
        <strain evidence="13">378</strain>
    </source>
</reference>
<keyword evidence="13" id="KW-0548">Nucleotidyltransferase</keyword>
<dbReference type="InterPro" id="IPR032828">
    <property type="entry name" value="PolyA_RNA-bd"/>
</dbReference>
<dbReference type="InterPro" id="IPR025866">
    <property type="entry name" value="PolyA_pol_arg_C_dom"/>
</dbReference>
<keyword evidence="4 7" id="KW-0067">ATP-binding</keyword>
<feature type="active site" evidence="7">
    <location>
        <position position="52"/>
    </location>
</feature>
<proteinExistence type="inferred from homology"/>
<dbReference type="Gene3D" id="1.10.3090.10">
    <property type="entry name" value="cca-adding enzyme, domain 2"/>
    <property type="match status" value="1"/>
</dbReference>
<dbReference type="Pfam" id="PF12626">
    <property type="entry name" value="PolyA_pol_arg_C"/>
    <property type="match status" value="1"/>
</dbReference>
<dbReference type="HAMAP" id="MF_00957">
    <property type="entry name" value="PolyA_pol"/>
    <property type="match status" value="1"/>
</dbReference>
<dbReference type="Gene3D" id="3.30.460.10">
    <property type="entry name" value="Beta Polymerase, domain 2"/>
    <property type="match status" value="1"/>
</dbReference>
<dbReference type="InterPro" id="IPR002646">
    <property type="entry name" value="PolA_pol_head_dom"/>
</dbReference>
<evidence type="ECO:0000256" key="4">
    <source>
        <dbReference type="ARBA" id="ARBA00022840"/>
    </source>
</evidence>
<evidence type="ECO:0000256" key="2">
    <source>
        <dbReference type="ARBA" id="ARBA00022679"/>
    </source>
</evidence>
<feature type="domain" description="Poly A polymerase head" evidence="10">
    <location>
        <begin position="32"/>
        <end position="172"/>
    </location>
</feature>
<feature type="domain" description="tRNA nucleotidyltransferase/poly(A) polymerase RNA and SrmB- binding" evidence="12">
    <location>
        <begin position="200"/>
        <end position="256"/>
    </location>
</feature>
<dbReference type="CDD" id="cd05398">
    <property type="entry name" value="NT_ClassII-CCAase"/>
    <property type="match status" value="1"/>
</dbReference>
<keyword evidence="6 7" id="KW-0804">Transcription</keyword>
<dbReference type="EC" id="2.7.7.19" evidence="7"/>
<keyword evidence="5 7" id="KW-0694">RNA-binding</keyword>
<dbReference type="NCBIfam" id="TIGR01942">
    <property type="entry name" value="pcnB"/>
    <property type="match status" value="1"/>
</dbReference>
<comment type="similarity">
    <text evidence="7 8">Belongs to the tRNA nucleotidyltransferase/poly(A) polymerase family.</text>
</comment>
<comment type="function">
    <text evidence="7">Adds poly(A) tail to the 3' end of many RNAs, which usually targets these RNAs for decay. Plays a significant role in the global control of gene expression, through influencing the rate of transcript degradation, and in the general RNA quality control.</text>
</comment>
<feature type="region of interest" description="Disordered" evidence="9">
    <location>
        <begin position="419"/>
        <end position="490"/>
    </location>
</feature>